<dbReference type="InterPro" id="IPR023187">
    <property type="entry name" value="Tscrpt_reg_MarR-type_CS"/>
</dbReference>
<dbReference type="AlphaFoldDB" id="A0A2S6IV04"/>
<feature type="region of interest" description="Disordered" evidence="4">
    <location>
        <begin position="1"/>
        <end position="27"/>
    </location>
</feature>
<gene>
    <name evidence="6" type="ORF">CLV92_102260</name>
</gene>
<evidence type="ECO:0000256" key="4">
    <source>
        <dbReference type="SAM" id="MobiDB-lite"/>
    </source>
</evidence>
<dbReference type="InterPro" id="IPR036388">
    <property type="entry name" value="WH-like_DNA-bd_sf"/>
</dbReference>
<feature type="compositionally biased region" description="Low complexity" evidence="4">
    <location>
        <begin position="175"/>
        <end position="189"/>
    </location>
</feature>
<keyword evidence="1" id="KW-0805">Transcription regulation</keyword>
<evidence type="ECO:0000256" key="3">
    <source>
        <dbReference type="ARBA" id="ARBA00023163"/>
    </source>
</evidence>
<evidence type="ECO:0000256" key="2">
    <source>
        <dbReference type="ARBA" id="ARBA00023125"/>
    </source>
</evidence>
<dbReference type="GO" id="GO:0003700">
    <property type="term" value="F:DNA-binding transcription factor activity"/>
    <property type="evidence" value="ECO:0007669"/>
    <property type="project" value="InterPro"/>
</dbReference>
<comment type="caution">
    <text evidence="6">The sequence shown here is derived from an EMBL/GenBank/DDBJ whole genome shotgun (WGS) entry which is preliminary data.</text>
</comment>
<reference evidence="6 7" key="1">
    <citation type="submission" date="2018-02" db="EMBL/GenBank/DDBJ databases">
        <title>Genomic Encyclopedia of Archaeal and Bacterial Type Strains, Phase II (KMG-II): from individual species to whole genera.</title>
        <authorList>
            <person name="Goeker M."/>
        </authorList>
    </citation>
    <scope>NUCLEOTIDE SEQUENCE [LARGE SCALE GENOMIC DNA]</scope>
    <source>
        <strain evidence="6 7">DSM 22857</strain>
    </source>
</reference>
<name>A0A2S6IV04_9ACTN</name>
<evidence type="ECO:0000313" key="7">
    <source>
        <dbReference type="Proteomes" id="UP000239485"/>
    </source>
</evidence>
<keyword evidence="7" id="KW-1185">Reference proteome</keyword>
<dbReference type="GO" id="GO:0003677">
    <property type="term" value="F:DNA binding"/>
    <property type="evidence" value="ECO:0007669"/>
    <property type="project" value="UniProtKB-KW"/>
</dbReference>
<dbReference type="PANTHER" id="PTHR33164:SF57">
    <property type="entry name" value="MARR-FAMILY TRANSCRIPTIONAL REGULATOR"/>
    <property type="match status" value="1"/>
</dbReference>
<dbReference type="GO" id="GO:0006950">
    <property type="term" value="P:response to stress"/>
    <property type="evidence" value="ECO:0007669"/>
    <property type="project" value="TreeGrafter"/>
</dbReference>
<dbReference type="PROSITE" id="PS50995">
    <property type="entry name" value="HTH_MARR_2"/>
    <property type="match status" value="1"/>
</dbReference>
<keyword evidence="3" id="KW-0804">Transcription</keyword>
<dbReference type="InterPro" id="IPR036390">
    <property type="entry name" value="WH_DNA-bd_sf"/>
</dbReference>
<evidence type="ECO:0000313" key="6">
    <source>
        <dbReference type="EMBL" id="PPK98107.1"/>
    </source>
</evidence>
<dbReference type="SMART" id="SM00347">
    <property type="entry name" value="HTH_MARR"/>
    <property type="match status" value="1"/>
</dbReference>
<dbReference type="Proteomes" id="UP000239485">
    <property type="component" value="Unassembled WGS sequence"/>
</dbReference>
<dbReference type="InterPro" id="IPR039422">
    <property type="entry name" value="MarR/SlyA-like"/>
</dbReference>
<dbReference type="PROSITE" id="PS01117">
    <property type="entry name" value="HTH_MARR_1"/>
    <property type="match status" value="1"/>
</dbReference>
<feature type="region of interest" description="Disordered" evidence="4">
    <location>
        <begin position="171"/>
        <end position="200"/>
    </location>
</feature>
<dbReference type="SUPFAM" id="SSF46785">
    <property type="entry name" value="Winged helix' DNA-binding domain"/>
    <property type="match status" value="1"/>
</dbReference>
<sequence>MTTQPVPGSPRPSSAPADRNAGAADPHSEVARLLARQHRTMHAVKALLSRGVSEAERASAMLLVTLAETGPVRAGALADAVHSDPSTVSRQTAQLVTRGLVERQPDPADGRAWRLALTAQGREFLTTLRAHRLALVHEVLRDWEPADVELLAGSLERFTDCLDRVRRELAEGTSPLLERPAPAPGGALPDPDPDPAEATP</sequence>
<proteinExistence type="predicted"/>
<accession>A0A2S6IV04</accession>
<feature type="compositionally biased region" description="Acidic residues" evidence="4">
    <location>
        <begin position="191"/>
        <end position="200"/>
    </location>
</feature>
<evidence type="ECO:0000256" key="1">
    <source>
        <dbReference type="ARBA" id="ARBA00023015"/>
    </source>
</evidence>
<dbReference type="EMBL" id="PTJD01000002">
    <property type="protein sequence ID" value="PPK98107.1"/>
    <property type="molecule type" value="Genomic_DNA"/>
</dbReference>
<dbReference type="Gene3D" id="1.10.10.10">
    <property type="entry name" value="Winged helix-like DNA-binding domain superfamily/Winged helix DNA-binding domain"/>
    <property type="match status" value="1"/>
</dbReference>
<protein>
    <submittedName>
        <fullName evidence="6">DNA-binding MarR family transcriptional regulator</fullName>
    </submittedName>
</protein>
<dbReference type="Pfam" id="PF01047">
    <property type="entry name" value="MarR"/>
    <property type="match status" value="1"/>
</dbReference>
<evidence type="ECO:0000259" key="5">
    <source>
        <dbReference type="PROSITE" id="PS50995"/>
    </source>
</evidence>
<dbReference type="RefSeq" id="WP_245886400.1">
    <property type="nucleotide sequence ID" value="NZ_PTJD01000002.1"/>
</dbReference>
<feature type="domain" description="HTH marR-type" evidence="5">
    <location>
        <begin position="27"/>
        <end position="160"/>
    </location>
</feature>
<dbReference type="PANTHER" id="PTHR33164">
    <property type="entry name" value="TRANSCRIPTIONAL REGULATOR, MARR FAMILY"/>
    <property type="match status" value="1"/>
</dbReference>
<keyword evidence="2 6" id="KW-0238">DNA-binding</keyword>
<organism evidence="6 7">
    <name type="scientific">Kineococcus xinjiangensis</name>
    <dbReference type="NCBI Taxonomy" id="512762"/>
    <lineage>
        <taxon>Bacteria</taxon>
        <taxon>Bacillati</taxon>
        <taxon>Actinomycetota</taxon>
        <taxon>Actinomycetes</taxon>
        <taxon>Kineosporiales</taxon>
        <taxon>Kineosporiaceae</taxon>
        <taxon>Kineococcus</taxon>
    </lineage>
</organism>
<dbReference type="InterPro" id="IPR000835">
    <property type="entry name" value="HTH_MarR-typ"/>
</dbReference>